<sequence length="166" mass="17847">MASGAGTALPGSNLPAVSDSQPPEPWETSPGRLQQPKPWRPARVGNLVIRHQVALVPLAQILRFQGCRDLPEPTHVASAPCTRDLQPLLHPDTRGSYNSLRHLWGGNDPKPRPLRICLLSQAQRGAPPASPAEAHESGAMTLGPVNGGKNRRRACCLCGRSTRDAR</sequence>
<reference evidence="2 3" key="1">
    <citation type="journal article" date="2020" name="Nature">
        <title>Six reference-quality genomes reveal evolution of bat adaptations.</title>
        <authorList>
            <person name="Jebb D."/>
            <person name="Huang Z."/>
            <person name="Pippel M."/>
            <person name="Hughes G.M."/>
            <person name="Lavrichenko K."/>
            <person name="Devanna P."/>
            <person name="Winkler S."/>
            <person name="Jermiin L.S."/>
            <person name="Skirmuntt E.C."/>
            <person name="Katzourakis A."/>
            <person name="Burkitt-Gray L."/>
            <person name="Ray D.A."/>
            <person name="Sullivan K.A.M."/>
            <person name="Roscito J.G."/>
            <person name="Kirilenko B.M."/>
            <person name="Davalos L.M."/>
            <person name="Corthals A.P."/>
            <person name="Power M.L."/>
            <person name="Jones G."/>
            <person name="Ransome R.D."/>
            <person name="Dechmann D.K.N."/>
            <person name="Locatelli A.G."/>
            <person name="Puechmaille S.J."/>
            <person name="Fedrigo O."/>
            <person name="Jarvis E.D."/>
            <person name="Hiller M."/>
            <person name="Vernes S.C."/>
            <person name="Myers E.W."/>
            <person name="Teeling E.C."/>
        </authorList>
    </citation>
    <scope>NUCLEOTIDE SEQUENCE [LARGE SCALE GENOMIC DNA]</scope>
    <source>
        <strain evidence="2">MMolMol1</strain>
        <tissue evidence="2">Muscle</tissue>
    </source>
</reference>
<proteinExistence type="predicted"/>
<feature type="region of interest" description="Disordered" evidence="1">
    <location>
        <begin position="125"/>
        <end position="144"/>
    </location>
</feature>
<evidence type="ECO:0000313" key="2">
    <source>
        <dbReference type="EMBL" id="KAF6489847.1"/>
    </source>
</evidence>
<dbReference type="EMBL" id="JACASF010000003">
    <property type="protein sequence ID" value="KAF6489847.1"/>
    <property type="molecule type" value="Genomic_DNA"/>
</dbReference>
<protein>
    <submittedName>
        <fullName evidence="2">Uncharacterized protein</fullName>
    </submittedName>
</protein>
<dbReference type="Proteomes" id="UP000550707">
    <property type="component" value="Unassembled WGS sequence"/>
</dbReference>
<evidence type="ECO:0000313" key="3">
    <source>
        <dbReference type="Proteomes" id="UP000550707"/>
    </source>
</evidence>
<gene>
    <name evidence="2" type="ORF">HJG59_010249</name>
</gene>
<evidence type="ECO:0000256" key="1">
    <source>
        <dbReference type="SAM" id="MobiDB-lite"/>
    </source>
</evidence>
<feature type="region of interest" description="Disordered" evidence="1">
    <location>
        <begin position="1"/>
        <end position="39"/>
    </location>
</feature>
<accession>A0A7J8IZ30</accession>
<dbReference type="InParanoid" id="A0A7J8IZ30"/>
<keyword evidence="3" id="KW-1185">Reference proteome</keyword>
<dbReference type="AlphaFoldDB" id="A0A7J8IZ30"/>
<name>A0A7J8IZ30_MOLMO</name>
<organism evidence="2 3">
    <name type="scientific">Molossus molossus</name>
    <name type="common">Pallas' mastiff bat</name>
    <name type="synonym">Vespertilio molossus</name>
    <dbReference type="NCBI Taxonomy" id="27622"/>
    <lineage>
        <taxon>Eukaryota</taxon>
        <taxon>Metazoa</taxon>
        <taxon>Chordata</taxon>
        <taxon>Craniata</taxon>
        <taxon>Vertebrata</taxon>
        <taxon>Euteleostomi</taxon>
        <taxon>Mammalia</taxon>
        <taxon>Eutheria</taxon>
        <taxon>Laurasiatheria</taxon>
        <taxon>Chiroptera</taxon>
        <taxon>Yangochiroptera</taxon>
        <taxon>Molossidae</taxon>
        <taxon>Molossus</taxon>
    </lineage>
</organism>
<comment type="caution">
    <text evidence="2">The sequence shown here is derived from an EMBL/GenBank/DDBJ whole genome shotgun (WGS) entry which is preliminary data.</text>
</comment>